<evidence type="ECO:0000313" key="20">
    <source>
        <dbReference type="EMBL" id="CAG9322430.1"/>
    </source>
</evidence>
<feature type="domain" description="PH" evidence="17">
    <location>
        <begin position="287"/>
        <end position="386"/>
    </location>
</feature>
<evidence type="ECO:0000256" key="15">
    <source>
        <dbReference type="PROSITE-ProRule" id="PRU10141"/>
    </source>
</evidence>
<keyword evidence="5" id="KW-0808">Transferase</keyword>
<dbReference type="PROSITE" id="PS50003">
    <property type="entry name" value="PH_DOMAIN"/>
    <property type="match status" value="1"/>
</dbReference>
<accession>A0AAU9J9I5</accession>
<evidence type="ECO:0000256" key="13">
    <source>
        <dbReference type="ARBA" id="ARBA00047899"/>
    </source>
</evidence>
<gene>
    <name evidence="20" type="ORF">BSTOLATCC_MIC31563</name>
</gene>
<evidence type="ECO:0000256" key="11">
    <source>
        <dbReference type="ARBA" id="ARBA00022840"/>
    </source>
</evidence>
<evidence type="ECO:0000256" key="5">
    <source>
        <dbReference type="ARBA" id="ARBA00022679"/>
    </source>
</evidence>
<dbReference type="InterPro" id="IPR017441">
    <property type="entry name" value="Protein_kinase_ATP_BS"/>
</dbReference>
<dbReference type="Gene3D" id="1.10.238.10">
    <property type="entry name" value="EF-hand"/>
    <property type="match status" value="1"/>
</dbReference>
<evidence type="ECO:0000256" key="2">
    <source>
        <dbReference type="ARBA" id="ARBA00011245"/>
    </source>
</evidence>
<keyword evidence="8 15" id="KW-0547">Nucleotide-binding</keyword>
<dbReference type="InterPro" id="IPR000719">
    <property type="entry name" value="Prot_kinase_dom"/>
</dbReference>
<dbReference type="FunFam" id="1.10.510.10:FF:000571">
    <property type="entry name" value="Maternal embryonic leucine zipper kinase"/>
    <property type="match status" value="1"/>
</dbReference>
<dbReference type="PROSITE" id="PS00018">
    <property type="entry name" value="EF_HAND_1"/>
    <property type="match status" value="1"/>
</dbReference>
<dbReference type="GO" id="GO:0005509">
    <property type="term" value="F:calcium ion binding"/>
    <property type="evidence" value="ECO:0007669"/>
    <property type="project" value="InterPro"/>
</dbReference>
<dbReference type="SMART" id="SM00233">
    <property type="entry name" value="PH"/>
    <property type="match status" value="1"/>
</dbReference>
<protein>
    <recommendedName>
        <fullName evidence="3">non-specific serine/threonine protein kinase</fullName>
        <ecNumber evidence="3">2.7.11.1</ecNumber>
    </recommendedName>
</protein>
<evidence type="ECO:0000256" key="9">
    <source>
        <dbReference type="ARBA" id="ARBA00022777"/>
    </source>
</evidence>
<keyword evidence="21" id="KW-1185">Reference proteome</keyword>
<keyword evidence="6" id="KW-0479">Metal-binding</keyword>
<evidence type="ECO:0000256" key="1">
    <source>
        <dbReference type="ARBA" id="ARBA00001946"/>
    </source>
</evidence>
<dbReference type="FunFam" id="3.30.200.20:FF:000315">
    <property type="entry name" value="Calcium-dependent protein kinase 3"/>
    <property type="match status" value="1"/>
</dbReference>
<dbReference type="EC" id="2.7.11.1" evidence="3"/>
<evidence type="ECO:0000256" key="4">
    <source>
        <dbReference type="ARBA" id="ARBA00022527"/>
    </source>
</evidence>
<dbReference type="PROSITE" id="PS50222">
    <property type="entry name" value="EF_HAND_2"/>
    <property type="match status" value="1"/>
</dbReference>
<evidence type="ECO:0000259" key="17">
    <source>
        <dbReference type="PROSITE" id="PS50003"/>
    </source>
</evidence>
<evidence type="ECO:0000256" key="12">
    <source>
        <dbReference type="ARBA" id="ARBA00024334"/>
    </source>
</evidence>
<dbReference type="Gene3D" id="2.30.29.30">
    <property type="entry name" value="Pleckstrin-homology domain (PH domain)/Phosphotyrosine-binding domain (PTB)"/>
    <property type="match status" value="1"/>
</dbReference>
<evidence type="ECO:0000256" key="3">
    <source>
        <dbReference type="ARBA" id="ARBA00012513"/>
    </source>
</evidence>
<dbReference type="Pfam" id="PF00069">
    <property type="entry name" value="Pkinase"/>
    <property type="match status" value="1"/>
</dbReference>
<dbReference type="GO" id="GO:0005524">
    <property type="term" value="F:ATP binding"/>
    <property type="evidence" value="ECO:0007669"/>
    <property type="project" value="UniProtKB-UniRule"/>
</dbReference>
<dbReference type="PROSITE" id="PS00108">
    <property type="entry name" value="PROTEIN_KINASE_ST"/>
    <property type="match status" value="1"/>
</dbReference>
<evidence type="ECO:0000256" key="8">
    <source>
        <dbReference type="ARBA" id="ARBA00022741"/>
    </source>
</evidence>
<dbReference type="PROSITE" id="PS00107">
    <property type="entry name" value="PROTEIN_KINASE_ATP"/>
    <property type="match status" value="1"/>
</dbReference>
<dbReference type="InterPro" id="IPR008271">
    <property type="entry name" value="Ser/Thr_kinase_AS"/>
</dbReference>
<evidence type="ECO:0000256" key="16">
    <source>
        <dbReference type="SAM" id="MobiDB-lite"/>
    </source>
</evidence>
<dbReference type="SMART" id="SM00220">
    <property type="entry name" value="S_TKc"/>
    <property type="match status" value="1"/>
</dbReference>
<dbReference type="GO" id="GO:0004674">
    <property type="term" value="F:protein serine/threonine kinase activity"/>
    <property type="evidence" value="ECO:0007669"/>
    <property type="project" value="UniProtKB-KW"/>
</dbReference>
<feature type="compositionally biased region" description="Polar residues" evidence="16">
    <location>
        <begin position="275"/>
        <end position="284"/>
    </location>
</feature>
<dbReference type="PROSITE" id="PS50011">
    <property type="entry name" value="PROTEIN_KINASE_DOM"/>
    <property type="match status" value="1"/>
</dbReference>
<name>A0AAU9J9I5_9CILI</name>
<dbReference type="Gene3D" id="1.10.510.10">
    <property type="entry name" value="Transferase(Phosphotransferase) domain 1"/>
    <property type="match status" value="1"/>
</dbReference>
<dbReference type="SUPFAM" id="SSF56112">
    <property type="entry name" value="Protein kinase-like (PK-like)"/>
    <property type="match status" value="1"/>
</dbReference>
<keyword evidence="11 15" id="KW-0067">ATP-binding</keyword>
<comment type="caution">
    <text evidence="20">The sequence shown here is derived from an EMBL/GenBank/DDBJ whole genome shotgun (WGS) entry which is preliminary data.</text>
</comment>
<dbReference type="Pfam" id="PF00169">
    <property type="entry name" value="PH"/>
    <property type="match status" value="1"/>
</dbReference>
<evidence type="ECO:0000256" key="7">
    <source>
        <dbReference type="ARBA" id="ARBA00022737"/>
    </source>
</evidence>
<evidence type="ECO:0000256" key="10">
    <source>
        <dbReference type="ARBA" id="ARBA00022837"/>
    </source>
</evidence>
<feature type="domain" description="Protein kinase" evidence="18">
    <location>
        <begin position="394"/>
        <end position="651"/>
    </location>
</feature>
<dbReference type="InterPro" id="IPR011993">
    <property type="entry name" value="PH-like_dom_sf"/>
</dbReference>
<feature type="region of interest" description="Disordered" evidence="16">
    <location>
        <begin position="262"/>
        <end position="284"/>
    </location>
</feature>
<dbReference type="CDD" id="cd00051">
    <property type="entry name" value="EFh"/>
    <property type="match status" value="1"/>
</dbReference>
<comment type="cofactor">
    <cofactor evidence="1">
        <name>Mg(2+)</name>
        <dbReference type="ChEBI" id="CHEBI:18420"/>
    </cofactor>
</comment>
<comment type="subunit">
    <text evidence="2">Monomer.</text>
</comment>
<dbReference type="SMART" id="SM00054">
    <property type="entry name" value="EFh"/>
    <property type="match status" value="2"/>
</dbReference>
<comment type="catalytic activity">
    <reaction evidence="14">
        <text>L-seryl-[protein] + ATP = O-phospho-L-seryl-[protein] + ADP + H(+)</text>
        <dbReference type="Rhea" id="RHEA:17989"/>
        <dbReference type="Rhea" id="RHEA-COMP:9863"/>
        <dbReference type="Rhea" id="RHEA-COMP:11604"/>
        <dbReference type="ChEBI" id="CHEBI:15378"/>
        <dbReference type="ChEBI" id="CHEBI:29999"/>
        <dbReference type="ChEBI" id="CHEBI:30616"/>
        <dbReference type="ChEBI" id="CHEBI:83421"/>
        <dbReference type="ChEBI" id="CHEBI:456216"/>
        <dbReference type="EC" id="2.7.11.1"/>
    </reaction>
</comment>
<dbReference type="Gene3D" id="3.30.200.20">
    <property type="entry name" value="Phosphorylase Kinase, domain 1"/>
    <property type="match status" value="1"/>
</dbReference>
<dbReference type="EMBL" id="CAJZBQ010000032">
    <property type="protein sequence ID" value="CAG9322430.1"/>
    <property type="molecule type" value="Genomic_DNA"/>
</dbReference>
<dbReference type="AlphaFoldDB" id="A0AAU9J9I5"/>
<dbReference type="InterPro" id="IPR002048">
    <property type="entry name" value="EF_hand_dom"/>
</dbReference>
<dbReference type="Proteomes" id="UP001162131">
    <property type="component" value="Unassembled WGS sequence"/>
</dbReference>
<evidence type="ECO:0000256" key="6">
    <source>
        <dbReference type="ARBA" id="ARBA00022723"/>
    </source>
</evidence>
<evidence type="ECO:0000256" key="14">
    <source>
        <dbReference type="ARBA" id="ARBA00048679"/>
    </source>
</evidence>
<comment type="similarity">
    <text evidence="12">Belongs to the protein kinase superfamily. Ser/Thr protein kinase family. CDPK subfamily.</text>
</comment>
<keyword evidence="7" id="KW-0677">Repeat</keyword>
<dbReference type="SUPFAM" id="SSF50729">
    <property type="entry name" value="PH domain-like"/>
    <property type="match status" value="1"/>
</dbReference>
<feature type="binding site" evidence="15">
    <location>
        <position position="423"/>
    </location>
    <ligand>
        <name>ATP</name>
        <dbReference type="ChEBI" id="CHEBI:30616"/>
    </ligand>
</feature>
<dbReference type="InterPro" id="IPR011009">
    <property type="entry name" value="Kinase-like_dom_sf"/>
</dbReference>
<evidence type="ECO:0000259" key="18">
    <source>
        <dbReference type="PROSITE" id="PS50011"/>
    </source>
</evidence>
<comment type="catalytic activity">
    <reaction evidence="13">
        <text>L-threonyl-[protein] + ATP = O-phospho-L-threonyl-[protein] + ADP + H(+)</text>
        <dbReference type="Rhea" id="RHEA:46608"/>
        <dbReference type="Rhea" id="RHEA-COMP:11060"/>
        <dbReference type="Rhea" id="RHEA-COMP:11605"/>
        <dbReference type="ChEBI" id="CHEBI:15378"/>
        <dbReference type="ChEBI" id="CHEBI:30013"/>
        <dbReference type="ChEBI" id="CHEBI:30616"/>
        <dbReference type="ChEBI" id="CHEBI:61977"/>
        <dbReference type="ChEBI" id="CHEBI:456216"/>
        <dbReference type="EC" id="2.7.11.1"/>
    </reaction>
</comment>
<keyword evidence="9" id="KW-0418">Kinase</keyword>
<keyword evidence="4" id="KW-0723">Serine/threonine-protein kinase</keyword>
<organism evidence="20 21">
    <name type="scientific">Blepharisma stoltei</name>
    <dbReference type="NCBI Taxonomy" id="1481888"/>
    <lineage>
        <taxon>Eukaryota</taxon>
        <taxon>Sar</taxon>
        <taxon>Alveolata</taxon>
        <taxon>Ciliophora</taxon>
        <taxon>Postciliodesmatophora</taxon>
        <taxon>Heterotrichea</taxon>
        <taxon>Heterotrichida</taxon>
        <taxon>Blepharismidae</taxon>
        <taxon>Blepharisma</taxon>
    </lineage>
</organism>
<reference evidence="20" key="1">
    <citation type="submission" date="2021-09" db="EMBL/GenBank/DDBJ databases">
        <authorList>
            <consortium name="AG Swart"/>
            <person name="Singh M."/>
            <person name="Singh A."/>
            <person name="Seah K."/>
            <person name="Emmerich C."/>
        </authorList>
    </citation>
    <scope>NUCLEOTIDE SEQUENCE</scope>
    <source>
        <strain evidence="20">ATCC30299</strain>
    </source>
</reference>
<dbReference type="CDD" id="cd05117">
    <property type="entry name" value="STKc_CAMK"/>
    <property type="match status" value="1"/>
</dbReference>
<evidence type="ECO:0000313" key="21">
    <source>
        <dbReference type="Proteomes" id="UP001162131"/>
    </source>
</evidence>
<keyword evidence="10" id="KW-0106">Calcium</keyword>
<dbReference type="InterPro" id="IPR011992">
    <property type="entry name" value="EF-hand-dom_pair"/>
</dbReference>
<feature type="domain" description="EF-hand" evidence="19">
    <location>
        <begin position="106"/>
        <end position="141"/>
    </location>
</feature>
<dbReference type="PRINTS" id="PR00450">
    <property type="entry name" value="RECOVERIN"/>
</dbReference>
<dbReference type="PANTHER" id="PTHR24347">
    <property type="entry name" value="SERINE/THREONINE-PROTEIN KINASE"/>
    <property type="match status" value="1"/>
</dbReference>
<dbReference type="InterPro" id="IPR001849">
    <property type="entry name" value="PH_domain"/>
</dbReference>
<sequence>MGLCCTKGRISAKSDLNANLFKLSGKIAPILAKFTREEISILRELYIDLTRRTESHQNIDKETFIQFFPLPGMLSERLFKIFETSGTGVISFEEFMIGIARFSKGTMEEKLKLIFDLYDLSEDGYIDRAELLSLIHNSLKETISEKNVADAQTLDTVGEGSLSDLVISVKTPKYRSKTSVHKSRSGSSYNLQTQSTISHSSKAQLLASQVLEQYGGERGVLSFKEFANFIDQHPSILQIFSTVFKEDVWSLSVKDIDNSKKFHRPKPKSDLSHSEPASPSKGTVANTVDMAGTVYKKNKEKDELEKKYAILKKNLLVFFDHQEDAMPSGVVFMEGCYVDIIGDYFVSNKFGISLSHQNAAYQEVLIYCDLRNERDEWVKMLEMAAKTRKFKEFYELKERLGHGKFSDVYEAVEHATSMKWAVKVINKIKLNKQEKEFLRTEIAIMRLIDHPNVIQLKEVFDTKKHLLIVMEMVEGGELFDRILKKKVFSEYGASQIIKQLLEVVSYLHEVGIIHRDIKPENILLADTSDIPQIKLADFGLSKLAGPSDSQKLACGTLGYVAPEVLSQEGYNFKADIWSIGVVAYLLLTGRLPFDHKEKQVLIDLTLNGTISFEASYWDRFTPLASEFIQKLLDRNVDSRPTAHDALQHPWIKTSDVMIPRAINMQKMEESHLARGLTSSNLASVQYTEMNKNESTKSLDSIYDHTVIQSLPDLFVDIEPLRRHDEERNIIEL</sequence>
<evidence type="ECO:0000259" key="19">
    <source>
        <dbReference type="PROSITE" id="PS50222"/>
    </source>
</evidence>
<dbReference type="InterPro" id="IPR018247">
    <property type="entry name" value="EF_Hand_1_Ca_BS"/>
</dbReference>
<proteinExistence type="inferred from homology"/>
<dbReference type="SUPFAM" id="SSF47473">
    <property type="entry name" value="EF-hand"/>
    <property type="match status" value="1"/>
</dbReference>